<evidence type="ECO:0000313" key="3">
    <source>
        <dbReference type="Proteomes" id="UP000198427"/>
    </source>
</evidence>
<dbReference type="SUPFAM" id="SSF56935">
    <property type="entry name" value="Porins"/>
    <property type="match status" value="1"/>
</dbReference>
<organism evidence="2 3">
    <name type="scientific">Prevotella jejuni</name>
    <dbReference type="NCBI Taxonomy" id="1177574"/>
    <lineage>
        <taxon>Bacteria</taxon>
        <taxon>Pseudomonadati</taxon>
        <taxon>Bacteroidota</taxon>
        <taxon>Bacteroidia</taxon>
        <taxon>Bacteroidales</taxon>
        <taxon>Prevotellaceae</taxon>
        <taxon>Prevotella</taxon>
    </lineage>
</organism>
<gene>
    <name evidence="2" type="ORF">SAMN06265364_10923</name>
</gene>
<dbReference type="InterPro" id="IPR041700">
    <property type="entry name" value="OMP_b-brl_3"/>
</dbReference>
<evidence type="ECO:0000259" key="1">
    <source>
        <dbReference type="Pfam" id="PF14905"/>
    </source>
</evidence>
<dbReference type="Gene3D" id="2.170.130.10">
    <property type="entry name" value="TonB-dependent receptor, plug domain"/>
    <property type="match status" value="1"/>
</dbReference>
<dbReference type="InterPro" id="IPR037066">
    <property type="entry name" value="Plug_dom_sf"/>
</dbReference>
<dbReference type="AlphaFoldDB" id="A0A2K9HD85"/>
<reference evidence="2 3" key="1">
    <citation type="submission" date="2017-06" db="EMBL/GenBank/DDBJ databases">
        <authorList>
            <person name="Varghese N."/>
            <person name="Submissions S."/>
        </authorList>
    </citation>
    <scope>NUCLEOTIDE SEQUENCE [LARGE SCALE GENOMIC DNA]</scope>
    <source>
        <strain evidence="2 3">DSM 26989</strain>
    </source>
</reference>
<feature type="domain" description="Outer membrane protein beta-barrel" evidence="1">
    <location>
        <begin position="277"/>
        <end position="665"/>
    </location>
</feature>
<dbReference type="Proteomes" id="UP000198427">
    <property type="component" value="Unassembled WGS sequence"/>
</dbReference>
<dbReference type="EMBL" id="FZNZ01000009">
    <property type="protein sequence ID" value="SNR76186.1"/>
    <property type="molecule type" value="Genomic_DNA"/>
</dbReference>
<protein>
    <submittedName>
        <fullName evidence="2">Outer membrane protein beta-barrel family protein</fullName>
    </submittedName>
</protein>
<keyword evidence="3" id="KW-1185">Reference proteome</keyword>
<dbReference type="KEGG" id="pje:CRM71_05275"/>
<dbReference type="GeneID" id="94028833"/>
<accession>A0A2K9HD85</accession>
<dbReference type="OrthoDB" id="905020at2"/>
<dbReference type="RefSeq" id="WP_089365855.1">
    <property type="nucleotide sequence ID" value="NZ_CP023863.1"/>
</dbReference>
<evidence type="ECO:0000313" key="2">
    <source>
        <dbReference type="EMBL" id="SNR76186.1"/>
    </source>
</evidence>
<proteinExistence type="predicted"/>
<name>A0A2K9HD85_9BACT</name>
<comment type="caution">
    <text evidence="2">The sequence shown here is derived from an EMBL/GenBank/DDBJ whole genome shotgun (WGS) entry which is preliminary data.</text>
</comment>
<sequence>MKHYLNKCFIPCLLMFCSTGLAQETKHLDEVVVIASRTVNKTDGYITNLKGMNIVKAKPAASILSFLPNISFEEGKFKINGLSVSEIYVDGVKLSDTSELNKIPGERIDKVEVKYLAGAENNAALSGGSIIITLRRPENGGFYGSIMGNSEWFRSCGFGNEDVGLLFNARYKNLSLYDNMDFGHKKIKETAEQWQAEQDIQSLMSNSLVSCSVNFRNRISLTQEFKSGVQIGGSYLYASSNPSPTTKTFANNEWTSISEVTNIHLHEGTIKFFMPLNKRGSSIEVTTDYLNRHSNNNSLYYIEEENTNNITEQNQLNLWKFKADILYPCNRSLVFKFGTSAQLLSSQYSPSGNNISNRFNTSTKTTKTSGVTPIVYAVAQGKISKFRYSAGLNWQLNHIGFSDLTSNIHEHNNQWSFNPIIQIMMPFGKRKEHSLMLNYKRTMSDIPYSAISSAITWKDAYNYSVGNANLKAPSSDMLMVGLSMFRNKVTLTAIYAYSHNRIYWQTFNDEINSNILYTKPINISGQSYWGMGAEYMEAPTKWWNFKFSGRVEITPENLQIGTTFYNKTRFKEYFSFNNNFEFTNGWGGMLNASIEPKYQTLERTYHTVYSVNGRIYKSFLNDNLQFAIDFTPLANRRKLDRQIGTSKITYQNTSSTQYVGLSITWNFSKGKKVKVNSVDGIQEYHQTKDNWE</sequence>
<dbReference type="Pfam" id="PF14905">
    <property type="entry name" value="OMP_b-brl_3"/>
    <property type="match status" value="1"/>
</dbReference>